<dbReference type="Gene3D" id="3.40.50.300">
    <property type="entry name" value="P-loop containing nucleotide triphosphate hydrolases"/>
    <property type="match status" value="1"/>
</dbReference>
<evidence type="ECO:0000313" key="2">
    <source>
        <dbReference type="Proteomes" id="UP000230821"/>
    </source>
</evidence>
<dbReference type="Proteomes" id="UP000230821">
    <property type="component" value="Unassembled WGS sequence"/>
</dbReference>
<dbReference type="InterPro" id="IPR027417">
    <property type="entry name" value="P-loop_NTPase"/>
</dbReference>
<proteinExistence type="predicted"/>
<accession>A0A2G6K6L5</accession>
<name>A0A2G6K6L5_9BACT</name>
<comment type="caution">
    <text evidence="1">The sequence shown here is derived from an EMBL/GenBank/DDBJ whole genome shotgun (WGS) entry which is preliminary data.</text>
</comment>
<sequence>AKLGSINHTLLTLDVVKRQGLNLLGIVYNEYPTAHPRIMADSQQVFRTFLSRFGCKDTLVAMPKMNLDEGDIPERDFSALFKN</sequence>
<evidence type="ECO:0000313" key="1">
    <source>
        <dbReference type="EMBL" id="PIE31285.1"/>
    </source>
</evidence>
<gene>
    <name evidence="1" type="ORF">CSA56_18740</name>
</gene>
<dbReference type="AlphaFoldDB" id="A0A2G6K6L5"/>
<organism evidence="1 2">
    <name type="scientific">candidate division KSB3 bacterium</name>
    <dbReference type="NCBI Taxonomy" id="2044937"/>
    <lineage>
        <taxon>Bacteria</taxon>
        <taxon>candidate division KSB3</taxon>
    </lineage>
</organism>
<dbReference type="EMBL" id="PDSK01000157">
    <property type="protein sequence ID" value="PIE31285.1"/>
    <property type="molecule type" value="Genomic_DNA"/>
</dbReference>
<dbReference type="Pfam" id="PF13500">
    <property type="entry name" value="AAA_26"/>
    <property type="match status" value="1"/>
</dbReference>
<feature type="non-terminal residue" evidence="1">
    <location>
        <position position="1"/>
    </location>
</feature>
<reference evidence="1 2" key="1">
    <citation type="submission" date="2017-10" db="EMBL/GenBank/DDBJ databases">
        <title>Novel microbial diversity and functional potential in the marine mammal oral microbiome.</title>
        <authorList>
            <person name="Dudek N.K."/>
            <person name="Sun C.L."/>
            <person name="Burstein D."/>
            <person name="Kantor R.S."/>
            <person name="Aliaga Goltsman D.S."/>
            <person name="Bik E.M."/>
            <person name="Thomas B.C."/>
            <person name="Banfield J.F."/>
            <person name="Relman D.A."/>
        </authorList>
    </citation>
    <scope>NUCLEOTIDE SEQUENCE [LARGE SCALE GENOMIC DNA]</scope>
    <source>
        <strain evidence="1">DOLJORAL78_47_16</strain>
    </source>
</reference>
<protein>
    <submittedName>
        <fullName evidence="1">Dethiobiotin synthase</fullName>
    </submittedName>
</protein>